<proteinExistence type="predicted"/>
<organism evidence="4 5">
    <name type="scientific">Psychroflexus aurantiacus</name>
    <dbReference type="NCBI Taxonomy" id="2709310"/>
    <lineage>
        <taxon>Bacteria</taxon>
        <taxon>Pseudomonadati</taxon>
        <taxon>Bacteroidota</taxon>
        <taxon>Flavobacteriia</taxon>
        <taxon>Flavobacteriales</taxon>
        <taxon>Flavobacteriaceae</taxon>
        <taxon>Psychroflexus</taxon>
    </lineage>
</organism>
<sequence>MKKITFLFMMLLISTFGFSQQTVIQDFEDGGLGEPFGSASASIVADPETGGTRGDVAVLTSNPAGNVWQGVNISFFTANKVELTSDKTMSMDVYSTTPITIAPKVINGDGAPDSTTSVSHTGSGWETLTFTFDQGLDNTTTANGVYGAFVIYYNWDTSSNNFGTQDSRVFYVDNITGNAVVDTCSNGVQDGDETDVDCGGSCAPCANPPVSAAPTPTVPASDVISLFSDAYADVTVTTWSADWDSADIEDVLVEGNATKKITFGGFLGVDFSANAFDASQMTHFHMDYWIDADFTNKVFNPKWSNHQNGNGETNAYDYNNEIDQQTPGQWLSLDIPLSDFTPVNGADRSAFAQFLITSNIGGSAYVDNIYLYSNVSLSNDSFSKAEFKSYPNPTQDVWTIKTTENIKTVQIFNVTGRLVKDMEVNASEVMINANDLANGIYLAKISNEFDQTKTIKLIKE</sequence>
<evidence type="ECO:0000256" key="2">
    <source>
        <dbReference type="SAM" id="SignalP"/>
    </source>
</evidence>
<feature type="signal peptide" evidence="2">
    <location>
        <begin position="1"/>
        <end position="19"/>
    </location>
</feature>
<keyword evidence="1 2" id="KW-0732">Signal</keyword>
<dbReference type="Proteomes" id="UP000478505">
    <property type="component" value="Unassembled WGS sequence"/>
</dbReference>
<dbReference type="Pfam" id="PF18962">
    <property type="entry name" value="Por_Secre_tail"/>
    <property type="match status" value="1"/>
</dbReference>
<gene>
    <name evidence="4" type="ORF">G3567_00840</name>
</gene>
<dbReference type="InterPro" id="IPR026444">
    <property type="entry name" value="Secre_tail"/>
</dbReference>
<dbReference type="EMBL" id="JAAIKD010000001">
    <property type="protein sequence ID" value="NEV92690.1"/>
    <property type="molecule type" value="Genomic_DNA"/>
</dbReference>
<reference evidence="4 5" key="1">
    <citation type="submission" date="2020-02" db="EMBL/GenBank/DDBJ databases">
        <title>Flavobacteriaceae Psychroflexus bacterium YR1-1, complete genome.</title>
        <authorList>
            <person name="Li Y."/>
            <person name="Wu S."/>
        </authorList>
    </citation>
    <scope>NUCLEOTIDE SEQUENCE [LARGE SCALE GENOMIC DNA]</scope>
    <source>
        <strain evidence="4 5">YR1-1</strain>
    </source>
</reference>
<feature type="chain" id="PRO_5025501593" evidence="2">
    <location>
        <begin position="20"/>
        <end position="460"/>
    </location>
</feature>
<dbReference type="NCBIfam" id="TIGR04183">
    <property type="entry name" value="Por_Secre_tail"/>
    <property type="match status" value="1"/>
</dbReference>
<accession>A0A6B3R019</accession>
<protein>
    <submittedName>
        <fullName evidence="4">T9SS type A sorting domain-containing protein</fullName>
    </submittedName>
</protein>
<evidence type="ECO:0000313" key="5">
    <source>
        <dbReference type="Proteomes" id="UP000478505"/>
    </source>
</evidence>
<dbReference type="RefSeq" id="WP_164003279.1">
    <property type="nucleotide sequence ID" value="NZ_JAAIKD010000001.1"/>
</dbReference>
<evidence type="ECO:0000259" key="3">
    <source>
        <dbReference type="Pfam" id="PF18962"/>
    </source>
</evidence>
<comment type="caution">
    <text evidence="4">The sequence shown here is derived from an EMBL/GenBank/DDBJ whole genome shotgun (WGS) entry which is preliminary data.</text>
</comment>
<name>A0A6B3R019_9FLAO</name>
<evidence type="ECO:0000313" key="4">
    <source>
        <dbReference type="EMBL" id="NEV92690.1"/>
    </source>
</evidence>
<evidence type="ECO:0000256" key="1">
    <source>
        <dbReference type="ARBA" id="ARBA00022729"/>
    </source>
</evidence>
<dbReference type="AlphaFoldDB" id="A0A6B3R019"/>
<keyword evidence="5" id="KW-1185">Reference proteome</keyword>
<feature type="domain" description="Secretion system C-terminal sorting" evidence="3">
    <location>
        <begin position="390"/>
        <end position="453"/>
    </location>
</feature>